<dbReference type="Proteomes" id="UP000198224">
    <property type="component" value="Chromosome I"/>
</dbReference>
<proteinExistence type="predicted"/>
<evidence type="ECO:0000313" key="1">
    <source>
        <dbReference type="EMBL" id="SCF01555.1"/>
    </source>
</evidence>
<dbReference type="EMBL" id="LT607409">
    <property type="protein sequence ID" value="SCF01555.1"/>
    <property type="molecule type" value="Genomic_DNA"/>
</dbReference>
<keyword evidence="2" id="KW-1185">Reference proteome</keyword>
<name>A0A1C4WZB8_9ACTN</name>
<gene>
    <name evidence="1" type="ORF">GA0070612_3043</name>
</gene>
<dbReference type="InterPro" id="IPR029060">
    <property type="entry name" value="PIN-like_dom_sf"/>
</dbReference>
<evidence type="ECO:0000313" key="2">
    <source>
        <dbReference type="Proteomes" id="UP000198224"/>
    </source>
</evidence>
<reference evidence="2" key="1">
    <citation type="submission" date="2016-06" db="EMBL/GenBank/DDBJ databases">
        <authorList>
            <person name="Varghese N."/>
            <person name="Submissions Spin"/>
        </authorList>
    </citation>
    <scope>NUCLEOTIDE SEQUENCE [LARGE SCALE GENOMIC DNA]</scope>
    <source>
        <strain evidence="2">DSM 45160</strain>
    </source>
</reference>
<evidence type="ECO:0008006" key="3">
    <source>
        <dbReference type="Google" id="ProtNLM"/>
    </source>
</evidence>
<dbReference type="SUPFAM" id="SSF88723">
    <property type="entry name" value="PIN domain-like"/>
    <property type="match status" value="1"/>
</dbReference>
<organism evidence="1 2">
    <name type="scientific">Micromonospora chokoriensis</name>
    <dbReference type="NCBI Taxonomy" id="356851"/>
    <lineage>
        <taxon>Bacteria</taxon>
        <taxon>Bacillati</taxon>
        <taxon>Actinomycetota</taxon>
        <taxon>Actinomycetes</taxon>
        <taxon>Micromonosporales</taxon>
        <taxon>Micromonosporaceae</taxon>
        <taxon>Micromonospora</taxon>
    </lineage>
</organism>
<dbReference type="AlphaFoldDB" id="A0A1C4WZB8"/>
<protein>
    <recommendedName>
        <fullName evidence="3">PIN domain-containing protein</fullName>
    </recommendedName>
</protein>
<accession>A0A1C4WZB8</accession>
<sequence length="134" mass="14277">MTGPEGPAVRLILDRSALLAYVAGSMDVAEPIHEVAQDGVRFGVPAVVAAEVLAVVDDPGERAVLHRLLERPACAVLPTWGEDWQELAYWRVVTGRVDLAAAVMAVLEHDASVLTSEGKAYGDGGDLPVIRFPH</sequence>